<dbReference type="PANTHER" id="PTHR43092">
    <property type="entry name" value="L-CYSTEINE DESULFHYDRASE"/>
    <property type="match status" value="1"/>
</dbReference>
<dbReference type="EMBL" id="UINC01025951">
    <property type="protein sequence ID" value="SVB02514.1"/>
    <property type="molecule type" value="Genomic_DNA"/>
</dbReference>
<dbReference type="InterPro" id="IPR020578">
    <property type="entry name" value="Aminotrans_V_PyrdxlP_BS"/>
</dbReference>
<dbReference type="PROSITE" id="PS00595">
    <property type="entry name" value="AA_TRANSFER_CLASS_5"/>
    <property type="match status" value="1"/>
</dbReference>
<dbReference type="PANTHER" id="PTHR43092:SF6">
    <property type="entry name" value="BLR1280 PROTEIN"/>
    <property type="match status" value="1"/>
</dbReference>
<dbReference type="AlphaFoldDB" id="A0A382AM96"/>
<dbReference type="InterPro" id="IPR015424">
    <property type="entry name" value="PyrdxlP-dep_Trfase"/>
</dbReference>
<dbReference type="Gene3D" id="3.90.1150.10">
    <property type="entry name" value="Aspartate Aminotransferase, domain 1"/>
    <property type="match status" value="1"/>
</dbReference>
<gene>
    <name evidence="4" type="ORF">METZ01_LOCUS155368</name>
</gene>
<accession>A0A382AM96</accession>
<dbReference type="InterPro" id="IPR000192">
    <property type="entry name" value="Aminotrans_V_dom"/>
</dbReference>
<feature type="domain" description="Aminotransferase class V" evidence="3">
    <location>
        <begin position="34"/>
        <end position="328"/>
    </location>
</feature>
<evidence type="ECO:0000256" key="2">
    <source>
        <dbReference type="ARBA" id="ARBA00022898"/>
    </source>
</evidence>
<proteinExistence type="predicted"/>
<dbReference type="Pfam" id="PF00266">
    <property type="entry name" value="Aminotran_5"/>
    <property type="match status" value="1"/>
</dbReference>
<evidence type="ECO:0000313" key="4">
    <source>
        <dbReference type="EMBL" id="SVB02514.1"/>
    </source>
</evidence>
<dbReference type="InterPro" id="IPR015422">
    <property type="entry name" value="PyrdxlP-dep_Trfase_small"/>
</dbReference>
<evidence type="ECO:0000256" key="1">
    <source>
        <dbReference type="ARBA" id="ARBA00001933"/>
    </source>
</evidence>
<comment type="cofactor">
    <cofactor evidence="1">
        <name>pyridoxal 5'-phosphate</name>
        <dbReference type="ChEBI" id="CHEBI:597326"/>
    </cofactor>
</comment>
<reference evidence="4" key="1">
    <citation type="submission" date="2018-05" db="EMBL/GenBank/DDBJ databases">
        <authorList>
            <person name="Lanie J.A."/>
            <person name="Ng W.-L."/>
            <person name="Kazmierczak K.M."/>
            <person name="Andrzejewski T.M."/>
            <person name="Davidsen T.M."/>
            <person name="Wayne K.J."/>
            <person name="Tettelin H."/>
            <person name="Glass J.I."/>
            <person name="Rusch D."/>
            <person name="Podicherti R."/>
            <person name="Tsui H.-C.T."/>
            <person name="Winkler M.E."/>
        </authorList>
    </citation>
    <scope>NUCLEOTIDE SEQUENCE</scope>
</reference>
<organism evidence="4">
    <name type="scientific">marine metagenome</name>
    <dbReference type="NCBI Taxonomy" id="408172"/>
    <lineage>
        <taxon>unclassified sequences</taxon>
        <taxon>metagenomes</taxon>
        <taxon>ecological metagenomes</taxon>
    </lineage>
</organism>
<dbReference type="InterPro" id="IPR015421">
    <property type="entry name" value="PyrdxlP-dep_Trfase_major"/>
</dbReference>
<evidence type="ECO:0000259" key="3">
    <source>
        <dbReference type="Pfam" id="PF00266"/>
    </source>
</evidence>
<keyword evidence="2" id="KW-0663">Pyridoxal phosphate</keyword>
<name>A0A382AM96_9ZZZZ</name>
<protein>
    <recommendedName>
        <fullName evidence="3">Aminotransferase class V domain-containing protein</fullName>
    </recommendedName>
</protein>
<dbReference type="Gene3D" id="3.40.640.10">
    <property type="entry name" value="Type I PLP-dependent aspartate aminotransferase-like (Major domain)"/>
    <property type="match status" value="1"/>
</dbReference>
<dbReference type="SUPFAM" id="SSF53383">
    <property type="entry name" value="PLP-dependent transferases"/>
    <property type="match status" value="1"/>
</dbReference>
<sequence>MNCGTFGPTPSVVAEEAVRLTRLIEHKGPYDRDVNDEVLALFEDSRKGFANYIGASSDEIALTRNVSDGINIVAAGFDWLPGDEVIITNEEHPSGSLPFMNLSERYGVKVNLLKFQTDSVQLLIDLESLITDKTKLVFLSHVSTVDGARLPAKEVGAFLKARDIPYMLDGAHAVGQFPVSMGELGCDFYAGCGHKWLLCQQGTGFLYVKNDWIAKLKTSWVGWGMTEEYDLDSLSYTSLKTAQRFEFGTRYWATHASGVKALEFHNRIGPEKIYERSHDLASQLKRRLIDIPGISIKTPMARTDSTGIVAFSTAGLNHPEPGNWLWKEHRILTAHNPETQSMRIAAAFYLLEEEIDLLADKLSELAS</sequence>